<dbReference type="Proteomes" id="UP001221208">
    <property type="component" value="Unassembled WGS sequence"/>
</dbReference>
<keyword evidence="2" id="KW-1185">Reference proteome</keyword>
<organism evidence="1 2">
    <name type="scientific">Janthinobacterium fluminis</name>
    <dbReference type="NCBI Taxonomy" id="2987524"/>
    <lineage>
        <taxon>Bacteria</taxon>
        <taxon>Pseudomonadati</taxon>
        <taxon>Pseudomonadota</taxon>
        <taxon>Betaproteobacteria</taxon>
        <taxon>Burkholderiales</taxon>
        <taxon>Oxalobacteraceae</taxon>
        <taxon>Janthinobacterium</taxon>
    </lineage>
</organism>
<evidence type="ECO:0000313" key="1">
    <source>
        <dbReference type="EMBL" id="MDC8758504.1"/>
    </source>
</evidence>
<name>A0ABT5K0W7_9BURK</name>
<reference evidence="1 2" key="1">
    <citation type="submission" date="2022-10" db="EMBL/GenBank/DDBJ databases">
        <title>Janthinobacterium sp. hw3 Genome sequencing.</title>
        <authorList>
            <person name="Park S."/>
        </authorList>
    </citation>
    <scope>NUCLEOTIDE SEQUENCE [LARGE SCALE GENOMIC DNA]</scope>
    <source>
        <strain evidence="2">hw3</strain>
    </source>
</reference>
<proteinExistence type="predicted"/>
<dbReference type="RefSeq" id="WP_273671184.1">
    <property type="nucleotide sequence ID" value="NZ_JAQQXR010000004.1"/>
</dbReference>
<comment type="caution">
    <text evidence="1">The sequence shown here is derived from an EMBL/GenBank/DDBJ whole genome shotgun (WGS) entry which is preliminary data.</text>
</comment>
<dbReference type="EMBL" id="JAQQXR010000004">
    <property type="protein sequence ID" value="MDC8758504.1"/>
    <property type="molecule type" value="Genomic_DNA"/>
</dbReference>
<evidence type="ECO:0000313" key="2">
    <source>
        <dbReference type="Proteomes" id="UP001221208"/>
    </source>
</evidence>
<accession>A0ABT5K0W7</accession>
<gene>
    <name evidence="1" type="ORF">OIK44_13030</name>
</gene>
<protein>
    <submittedName>
        <fullName evidence="1">Uncharacterized protein</fullName>
    </submittedName>
</protein>
<sequence>MLAFLLAPAAHAQSPSNPIQLDGVYMYRTGADDLDIIGDAVCFHPDKKQWGRVPRPKNGLPVWFCFANDAEARALLHVPGKEAAIGCGFQARASIEIYGYVIYREQGDYHDTAKLKAVSALSRAKPIACE</sequence>